<gene>
    <name evidence="2" type="ORF">BerOc1_02496</name>
</gene>
<accession>A0A1J5N4L8</accession>
<dbReference type="Pfam" id="PF14082">
    <property type="entry name" value="SduA_C"/>
    <property type="match status" value="1"/>
</dbReference>
<comment type="caution">
    <text evidence="2">The sequence shown here is derived from an EMBL/GenBank/DDBJ whole genome shotgun (WGS) entry which is preliminary data.</text>
</comment>
<dbReference type="InterPro" id="IPR025359">
    <property type="entry name" value="SduA_C"/>
</dbReference>
<sequence length="392" mass="46531">MITIIKDRNRLLIKYESERHFSADWIDQNIQQYGAVNLKRVFTFTQHDGAPSDYTRIFILGRRRGEYFRINKDFLELKHDLLIAAEVKLTHKSFIAHRNISIFRKIDSLVNEQIVIGGSLEKAIPNEAFEDLLRSFPNTTELTHYAGARISRILGDYFETMTDAQLKLKKHLEHKHTSRLSPRVEFIKDYEAQKFVFIREELQLMLKSADSYKERDWQKKIVSFLLLIFPKYVAVLENLHIKDFYSNPSKTTDRYIDLTLVDANGTIDVIEIKQPFDDCLLSKRRYRDNYTPKMELGGSVMQVEKYLFHLNKWGREGERTIYEKRKDELPVDLKLQVTNPKAMVILGRDKNFDSDQRFDFEIIKRKYANIIDIMTYDDLLRRLDNIIEMIQR</sequence>
<dbReference type="Proteomes" id="UP000181901">
    <property type="component" value="Unassembled WGS sequence"/>
</dbReference>
<dbReference type="RefSeq" id="WP_071545985.1">
    <property type="nucleotide sequence ID" value="NZ_LKAQ01000004.1"/>
</dbReference>
<keyword evidence="3" id="KW-1185">Reference proteome</keyword>
<dbReference type="AlphaFoldDB" id="A0A1J5N4L8"/>
<reference evidence="2 3" key="1">
    <citation type="submission" date="2015-09" db="EMBL/GenBank/DDBJ databases">
        <title>Genome of Desulfovibrio dechloracetivorans BerOc1, a mercury methylating strain isolated from highly hydrocarbons and metals contaminated coastal sediments.</title>
        <authorList>
            <person name="Goni Urriza M."/>
            <person name="Gassie C."/>
            <person name="Bouchez O."/>
            <person name="Klopp C."/>
            <person name="Ranchou-Peyruse A."/>
            <person name="Remy G."/>
        </authorList>
    </citation>
    <scope>NUCLEOTIDE SEQUENCE [LARGE SCALE GENOMIC DNA]</scope>
    <source>
        <strain evidence="2 3">BerOc1</strain>
    </source>
</reference>
<evidence type="ECO:0000313" key="2">
    <source>
        <dbReference type="EMBL" id="OIQ50555.1"/>
    </source>
</evidence>
<feature type="domain" description="Shedu protein SduA C-terminal" evidence="1">
    <location>
        <begin position="212"/>
        <end position="380"/>
    </location>
</feature>
<evidence type="ECO:0000313" key="3">
    <source>
        <dbReference type="Proteomes" id="UP000181901"/>
    </source>
</evidence>
<protein>
    <recommendedName>
        <fullName evidence="1">Shedu protein SduA C-terminal domain-containing protein</fullName>
    </recommendedName>
</protein>
<dbReference type="EMBL" id="LKAQ01000004">
    <property type="protein sequence ID" value="OIQ50555.1"/>
    <property type="molecule type" value="Genomic_DNA"/>
</dbReference>
<organism evidence="2 3">
    <name type="scientific">Pseudodesulfovibrio hydrargyri</name>
    <dbReference type="NCBI Taxonomy" id="2125990"/>
    <lineage>
        <taxon>Bacteria</taxon>
        <taxon>Pseudomonadati</taxon>
        <taxon>Thermodesulfobacteriota</taxon>
        <taxon>Desulfovibrionia</taxon>
        <taxon>Desulfovibrionales</taxon>
        <taxon>Desulfovibrionaceae</taxon>
    </lineage>
</organism>
<evidence type="ECO:0000259" key="1">
    <source>
        <dbReference type="Pfam" id="PF14082"/>
    </source>
</evidence>
<name>A0A1J5N4L8_9BACT</name>
<dbReference type="OrthoDB" id="2080979at2"/>
<proteinExistence type="predicted"/>